<feature type="domain" description="PII-uridylyltransferase/Glutamine-synthetase adenylyltransferase" evidence="9">
    <location>
        <begin position="871"/>
        <end position="948"/>
    </location>
</feature>
<dbReference type="RefSeq" id="WP_123713404.1">
    <property type="nucleotide sequence ID" value="NZ_RKHR01000006.1"/>
</dbReference>
<keyword evidence="11" id="KW-1185">Reference proteome</keyword>
<evidence type="ECO:0000256" key="7">
    <source>
        <dbReference type="HAMAP-Rule" id="MF_00802"/>
    </source>
</evidence>
<feature type="region of interest" description="Adenylyl transferase" evidence="7">
    <location>
        <begin position="471"/>
        <end position="978"/>
    </location>
</feature>
<keyword evidence="4 7" id="KW-0067">ATP-binding</keyword>
<evidence type="ECO:0000256" key="3">
    <source>
        <dbReference type="ARBA" id="ARBA00022741"/>
    </source>
</evidence>
<sequence>MSQLITEHLPAALLELTEQAWAQVLDSAQTSELALPAALQQRAESRPALARELATAMMGSEYFAEQCQRQPAMLVELLQSDALHEVMSAAQLRQELAESLLEADSFEALCSVLRRFRRRQMCRIIYRDFNRLATMEQTTAELSALADSSIDLSLAWLYQQLSVDWGTPVDSLGQPQQMVVVGMGKLGACELNLSSDVDLIFVYPSQGETRGGQRVVENHKFFLKLGQQLIKSLDQVTADGFVFRVDMRLRPWGQSGALVLSFDAFEAYYRDHGREWERYAMIKARIVAGDKLAGERLMQMLKPFVFRKYVDYSVIDALRSMKQMITREVSRRGLQNDVKLGGGGIREVEFIAQVFQLIRGGRDVELQDRRLLRILRLLKEYEYLPAAAVDELRAAYCFLRNSEHGIQGYQDKQTQALPVAPAEQLRLAAVMGFACWDDYYQVLSQHREAVATHFRYLIEAPEEENADGGLGQEWEDAWLDEDSDEQVVAWLHDNGFSEVEEAWRQLSMMRSSKRVKMMQRQGRERLDLFMPRLLASIAEHDGASTLLLRMLPFVEAVLRRSAYMVLLLENPQAMQQLTLLCSASPWIAKQLATHPVLLDELLNVESLYTVPDRATLSSELQMQLLRLPEDDLEGQMDVLRYFRSAHVLRVAASEVTGRLPLMQVSDYLSYIAEVILQQVLDLAWRDMTASHGRPQQSDGHSCDPGFTVVGFGKLGGLELGYSSDLDLVFLYDADAMSESDGDRPISAQKFYNRLGQKIIHIMTTRTTQGALYEVDMRLRPSGNAGLLATSLKAFERYQLNDAWTWEHQALVRARVVAGDRGLGQRFDTLRREILRQPRDWQKLRVEVVEMRQKMRDHLLPKTTNAQGEELFHLKHGSGGIVDIEFMVQFAVLALANQHPALTEWSDNVRILETLSGIHLVPCEQTEAVAEAYKAYRAHSHRLALQHCENSVVAGQYVTQRQLVTQMWQQYLHEQAVKK</sequence>
<reference evidence="10 11" key="1">
    <citation type="submission" date="2018-11" db="EMBL/GenBank/DDBJ databases">
        <title>Genomic Encyclopedia of Type Strains, Phase IV (KMG-IV): sequencing the most valuable type-strain genomes for metagenomic binning, comparative biology and taxonomic classification.</title>
        <authorList>
            <person name="Goeker M."/>
        </authorList>
    </citation>
    <scope>NUCLEOTIDE SEQUENCE [LARGE SCALE GENOMIC DNA]</scope>
    <source>
        <strain evidence="10 11">DSM 100316</strain>
    </source>
</reference>
<accession>A0A3N2DGB3</accession>
<dbReference type="GO" id="GO:0008882">
    <property type="term" value="F:[glutamate-ammonia-ligase] adenylyltransferase activity"/>
    <property type="evidence" value="ECO:0007669"/>
    <property type="project" value="UniProtKB-UniRule"/>
</dbReference>
<dbReference type="GO" id="GO:0005829">
    <property type="term" value="C:cytosol"/>
    <property type="evidence" value="ECO:0007669"/>
    <property type="project" value="TreeGrafter"/>
</dbReference>
<keyword evidence="3 7" id="KW-0547">Nucleotide-binding</keyword>
<evidence type="ECO:0000259" key="8">
    <source>
        <dbReference type="Pfam" id="PF03710"/>
    </source>
</evidence>
<name>A0A3N2DGB3_9GAMM</name>
<feature type="domain" description="Glutamate-ammonia ligase adenylyltransferase repeated" evidence="8">
    <location>
        <begin position="575"/>
        <end position="827"/>
    </location>
</feature>
<dbReference type="SUPFAM" id="SSF81593">
    <property type="entry name" value="Nucleotidyltransferase substrate binding subunit/domain"/>
    <property type="match status" value="2"/>
</dbReference>
<keyword evidence="10" id="KW-0436">Ligase</keyword>
<keyword evidence="2 7" id="KW-0548">Nucleotidyltransferase</keyword>
<feature type="region of interest" description="Adenylyl removase" evidence="7">
    <location>
        <begin position="1"/>
        <end position="462"/>
    </location>
</feature>
<dbReference type="FunFam" id="3.30.460.10:FF:000009">
    <property type="entry name" value="Bifunctional glutamine synthetase adenylyltransferase/adenylyl-removing enzyme"/>
    <property type="match status" value="2"/>
</dbReference>
<dbReference type="HAMAP" id="MF_00802">
    <property type="entry name" value="GlnE"/>
    <property type="match status" value="1"/>
</dbReference>
<comment type="similarity">
    <text evidence="7">Belongs to the GlnE family.</text>
</comment>
<evidence type="ECO:0000256" key="4">
    <source>
        <dbReference type="ARBA" id="ARBA00022840"/>
    </source>
</evidence>
<dbReference type="NCBIfam" id="NF008292">
    <property type="entry name" value="PRK11072.1"/>
    <property type="match status" value="1"/>
</dbReference>
<keyword evidence="1 7" id="KW-0808">Transferase</keyword>
<dbReference type="GO" id="GO:0000287">
    <property type="term" value="F:magnesium ion binding"/>
    <property type="evidence" value="ECO:0007669"/>
    <property type="project" value="UniProtKB-UniRule"/>
</dbReference>
<evidence type="ECO:0000256" key="5">
    <source>
        <dbReference type="ARBA" id="ARBA00022842"/>
    </source>
</evidence>
<evidence type="ECO:0000313" key="10">
    <source>
        <dbReference type="EMBL" id="ROR98832.1"/>
    </source>
</evidence>
<dbReference type="Gene3D" id="1.20.120.330">
    <property type="entry name" value="Nucleotidyltransferases domain 2"/>
    <property type="match status" value="2"/>
</dbReference>
<keyword evidence="5 7" id="KW-0460">Magnesium</keyword>
<dbReference type="GO" id="GO:0016874">
    <property type="term" value="F:ligase activity"/>
    <property type="evidence" value="ECO:0007669"/>
    <property type="project" value="UniProtKB-KW"/>
</dbReference>
<protein>
    <recommendedName>
        <fullName evidence="7">Bifunctional glutamine synthetase adenylyltransferase/adenylyl-removing enzyme</fullName>
    </recommendedName>
    <alternativeName>
        <fullName evidence="7">ATP:glutamine synthetase adenylyltransferase</fullName>
    </alternativeName>
    <alternativeName>
        <fullName evidence="7">ATase</fullName>
    </alternativeName>
    <domain>
        <recommendedName>
            <fullName evidence="7">Glutamine synthetase adenylyl-L-tyrosine phosphorylase</fullName>
            <ecNumber evidence="7">2.7.7.89</ecNumber>
        </recommendedName>
        <alternativeName>
            <fullName evidence="7">Adenylyl removase</fullName>
            <shortName evidence="7">AR</shortName>
            <shortName evidence="7">AT-N</shortName>
        </alternativeName>
    </domain>
    <domain>
        <recommendedName>
            <fullName evidence="7">Glutamine synthetase adenylyl transferase</fullName>
            <ecNumber evidence="7">2.7.7.42</ecNumber>
        </recommendedName>
        <alternativeName>
            <fullName evidence="7">Adenylyl transferase</fullName>
            <shortName evidence="7">AT</shortName>
            <shortName evidence="7">AT-C</shortName>
        </alternativeName>
    </domain>
</protein>
<dbReference type="InterPro" id="IPR023057">
    <property type="entry name" value="GlnE"/>
</dbReference>
<comment type="catalytic activity">
    <reaction evidence="7">
        <text>[glutamine synthetase]-O(4)-(5'-adenylyl)-L-tyrosine + phosphate = [glutamine synthetase]-L-tyrosine + ADP</text>
        <dbReference type="Rhea" id="RHEA:43716"/>
        <dbReference type="Rhea" id="RHEA-COMP:10660"/>
        <dbReference type="Rhea" id="RHEA-COMP:10661"/>
        <dbReference type="ChEBI" id="CHEBI:43474"/>
        <dbReference type="ChEBI" id="CHEBI:46858"/>
        <dbReference type="ChEBI" id="CHEBI:83624"/>
        <dbReference type="ChEBI" id="CHEBI:456216"/>
        <dbReference type="EC" id="2.7.7.89"/>
    </reaction>
</comment>
<dbReference type="InterPro" id="IPR005190">
    <property type="entry name" value="GlnE_rpt_dom"/>
</dbReference>
<dbReference type="Pfam" id="PF03710">
    <property type="entry name" value="GlnE"/>
    <property type="match status" value="2"/>
</dbReference>
<proteinExistence type="inferred from homology"/>
<dbReference type="FunFam" id="1.20.120.330:FF:000005">
    <property type="entry name" value="Bifunctional glutamine synthetase adenylyltransferase/adenylyl-removing enzyme"/>
    <property type="match status" value="1"/>
</dbReference>
<evidence type="ECO:0000313" key="11">
    <source>
        <dbReference type="Proteomes" id="UP000275394"/>
    </source>
</evidence>
<dbReference type="OrthoDB" id="9759366at2"/>
<comment type="cofactor">
    <cofactor evidence="7">
        <name>Mg(2+)</name>
        <dbReference type="ChEBI" id="CHEBI:18420"/>
    </cofactor>
</comment>
<dbReference type="PANTHER" id="PTHR30621">
    <property type="entry name" value="GLUTAMINE SYNTHETASE ADENYLYLTRANSFERASE"/>
    <property type="match status" value="1"/>
</dbReference>
<feature type="domain" description="Glutamate-ammonia ligase adenylyltransferase repeated" evidence="8">
    <location>
        <begin position="52"/>
        <end position="296"/>
    </location>
</feature>
<dbReference type="Gene3D" id="3.30.460.10">
    <property type="entry name" value="Beta Polymerase, domain 2"/>
    <property type="match status" value="2"/>
</dbReference>
<evidence type="ECO:0000256" key="1">
    <source>
        <dbReference type="ARBA" id="ARBA00022679"/>
    </source>
</evidence>
<comment type="function">
    <text evidence="7">Involved in the regulation of glutamine synthetase GlnA, a key enzyme in the process to assimilate ammonia. When cellular nitrogen levels are high, the C-terminal adenylyl transferase (AT) inactivates GlnA by covalent transfer of an adenylyl group from ATP to specific tyrosine residue of GlnA, thus reducing its activity. Conversely, when nitrogen levels are low, the N-terminal adenylyl removase (AR) activates GlnA by removing the adenylyl group by phosphorolysis, increasing its activity. The regulatory region of GlnE binds the signal transduction protein PII (GlnB) which indicates the nitrogen status of the cell.</text>
</comment>
<dbReference type="Gene3D" id="1.20.120.1510">
    <property type="match status" value="1"/>
</dbReference>
<gene>
    <name evidence="7" type="primary">glnE</name>
    <name evidence="10" type="ORF">EDC56_3067</name>
</gene>
<feature type="domain" description="PII-uridylyltransferase/Glutamine-synthetase adenylyltransferase" evidence="9">
    <location>
        <begin position="319"/>
        <end position="458"/>
    </location>
</feature>
<dbReference type="GO" id="GO:0047388">
    <property type="term" value="F:[glutamine synthetase]-adenylyl-L-tyrosine phosphorylase activity"/>
    <property type="evidence" value="ECO:0007669"/>
    <property type="project" value="UniProtKB-EC"/>
</dbReference>
<comment type="catalytic activity">
    <reaction evidence="7">
        <text>[glutamine synthetase]-L-tyrosine + ATP = [glutamine synthetase]-O(4)-(5'-adenylyl)-L-tyrosine + diphosphate</text>
        <dbReference type="Rhea" id="RHEA:18589"/>
        <dbReference type="Rhea" id="RHEA-COMP:10660"/>
        <dbReference type="Rhea" id="RHEA-COMP:10661"/>
        <dbReference type="ChEBI" id="CHEBI:30616"/>
        <dbReference type="ChEBI" id="CHEBI:33019"/>
        <dbReference type="ChEBI" id="CHEBI:46858"/>
        <dbReference type="ChEBI" id="CHEBI:83624"/>
        <dbReference type="EC" id="2.7.7.42"/>
    </reaction>
</comment>
<dbReference type="PANTHER" id="PTHR30621:SF0">
    <property type="entry name" value="BIFUNCTIONAL GLUTAMINE SYNTHETASE ADENYLYLTRANSFERASE_ADENYLYL-REMOVING ENZYME"/>
    <property type="match status" value="1"/>
</dbReference>
<dbReference type="CDD" id="cd05401">
    <property type="entry name" value="NT_GlnE_GlnD_like"/>
    <property type="match status" value="2"/>
</dbReference>
<organism evidence="10 11">
    <name type="scientific">Sinobacterium caligoides</name>
    <dbReference type="NCBI Taxonomy" id="933926"/>
    <lineage>
        <taxon>Bacteria</taxon>
        <taxon>Pseudomonadati</taxon>
        <taxon>Pseudomonadota</taxon>
        <taxon>Gammaproteobacteria</taxon>
        <taxon>Cellvibrionales</taxon>
        <taxon>Spongiibacteraceae</taxon>
        <taxon>Sinobacterium</taxon>
    </lineage>
</organism>
<evidence type="ECO:0000256" key="6">
    <source>
        <dbReference type="ARBA" id="ARBA00023268"/>
    </source>
</evidence>
<dbReference type="EC" id="2.7.7.89" evidence="7"/>
<dbReference type="EMBL" id="RKHR01000006">
    <property type="protein sequence ID" value="ROR98832.1"/>
    <property type="molecule type" value="Genomic_DNA"/>
</dbReference>
<keyword evidence="6 7" id="KW-0511">Multifunctional enzyme</keyword>
<dbReference type="AlphaFoldDB" id="A0A3N2DGB3"/>
<dbReference type="Proteomes" id="UP000275394">
    <property type="component" value="Unassembled WGS sequence"/>
</dbReference>
<evidence type="ECO:0000259" key="9">
    <source>
        <dbReference type="Pfam" id="PF08335"/>
    </source>
</evidence>
<dbReference type="GO" id="GO:0000820">
    <property type="term" value="P:regulation of glutamine family amino acid metabolic process"/>
    <property type="evidence" value="ECO:0007669"/>
    <property type="project" value="UniProtKB-UniRule"/>
</dbReference>
<dbReference type="Pfam" id="PF08335">
    <property type="entry name" value="GlnD_UR_UTase"/>
    <property type="match status" value="2"/>
</dbReference>
<dbReference type="GO" id="GO:0005524">
    <property type="term" value="F:ATP binding"/>
    <property type="evidence" value="ECO:0007669"/>
    <property type="project" value="UniProtKB-UniRule"/>
</dbReference>
<comment type="caution">
    <text evidence="10">The sequence shown here is derived from an EMBL/GenBank/DDBJ whole genome shotgun (WGS) entry which is preliminary data.</text>
</comment>
<dbReference type="SUPFAM" id="SSF81301">
    <property type="entry name" value="Nucleotidyltransferase"/>
    <property type="match status" value="2"/>
</dbReference>
<dbReference type="InterPro" id="IPR013546">
    <property type="entry name" value="PII_UdlTrfase/GS_AdlTrfase"/>
</dbReference>
<evidence type="ECO:0000256" key="2">
    <source>
        <dbReference type="ARBA" id="ARBA00022695"/>
    </source>
</evidence>
<dbReference type="EC" id="2.7.7.42" evidence="7"/>
<dbReference type="InterPro" id="IPR043519">
    <property type="entry name" value="NT_sf"/>
</dbReference>